<gene>
    <name evidence="2" type="ORF">TRIP_B330128</name>
</gene>
<organism evidence="2">
    <name type="scientific">Uncultured Desulfatiglans sp</name>
    <dbReference type="NCBI Taxonomy" id="1748965"/>
    <lineage>
        <taxon>Bacteria</taxon>
        <taxon>Pseudomonadati</taxon>
        <taxon>Thermodesulfobacteriota</taxon>
        <taxon>Desulfobacteria</taxon>
        <taxon>Desulfatiglandales</taxon>
        <taxon>Desulfatiglandaceae</taxon>
        <taxon>Desulfatiglans</taxon>
        <taxon>environmental samples</taxon>
    </lineage>
</organism>
<feature type="chain" id="PRO_5024882844" description="Lipoprotein" evidence="1">
    <location>
        <begin position="21"/>
        <end position="168"/>
    </location>
</feature>
<feature type="signal peptide" evidence="1">
    <location>
        <begin position="1"/>
        <end position="20"/>
    </location>
</feature>
<sequence>MQRQRSILLLTIMIVSVAAACAGIRPAEQPPDRSPLREKGYRVELGIVKAADELETPPSIPTRLRFELEKQLMTAGLRPSEGQGEKRLRLDVETRATYQGFAARSGIAANYAYSALFSRVVLVDPTDESVLAETVVKTFNGFGSWTADMTEIDHAAEIVRYVASIDPS</sequence>
<protein>
    <recommendedName>
        <fullName evidence="3">Lipoprotein</fullName>
    </recommendedName>
</protein>
<evidence type="ECO:0000313" key="2">
    <source>
        <dbReference type="EMBL" id="VBB43944.1"/>
    </source>
</evidence>
<dbReference type="AlphaFoldDB" id="A0A653A7I5"/>
<reference evidence="2" key="1">
    <citation type="submission" date="2018-07" db="EMBL/GenBank/DDBJ databases">
        <authorList>
            <consortium name="Genoscope - CEA"/>
            <person name="William W."/>
        </authorList>
    </citation>
    <scope>NUCLEOTIDE SEQUENCE</scope>
    <source>
        <strain evidence="2">IK1</strain>
    </source>
</reference>
<evidence type="ECO:0008006" key="3">
    <source>
        <dbReference type="Google" id="ProtNLM"/>
    </source>
</evidence>
<accession>A0A653A7I5</accession>
<dbReference type="PROSITE" id="PS51257">
    <property type="entry name" value="PROKAR_LIPOPROTEIN"/>
    <property type="match status" value="1"/>
</dbReference>
<proteinExistence type="predicted"/>
<dbReference type="EMBL" id="UPXX01000027">
    <property type="protein sequence ID" value="VBB43944.1"/>
    <property type="molecule type" value="Genomic_DNA"/>
</dbReference>
<name>A0A653A7I5_UNCDX</name>
<evidence type="ECO:0000256" key="1">
    <source>
        <dbReference type="SAM" id="SignalP"/>
    </source>
</evidence>
<keyword evidence="1" id="KW-0732">Signal</keyword>